<dbReference type="AlphaFoldDB" id="A0A9D1FVN1"/>
<reference evidence="2" key="2">
    <citation type="journal article" date="2021" name="PeerJ">
        <title>Extensive microbial diversity within the chicken gut microbiome revealed by metagenomics and culture.</title>
        <authorList>
            <person name="Gilroy R."/>
            <person name="Ravi A."/>
            <person name="Getino M."/>
            <person name="Pursley I."/>
            <person name="Horton D.L."/>
            <person name="Alikhan N.F."/>
            <person name="Baker D."/>
            <person name="Gharbi K."/>
            <person name="Hall N."/>
            <person name="Watson M."/>
            <person name="Adriaenssens E.M."/>
            <person name="Foster-Nyarko E."/>
            <person name="Jarju S."/>
            <person name="Secka A."/>
            <person name="Antonio M."/>
            <person name="Oren A."/>
            <person name="Chaudhuri R.R."/>
            <person name="La Ragione R."/>
            <person name="Hildebrand F."/>
            <person name="Pallen M.J."/>
        </authorList>
    </citation>
    <scope>NUCLEOTIDE SEQUENCE</scope>
    <source>
        <strain evidence="2">CHK152-2994</strain>
    </source>
</reference>
<comment type="caution">
    <text evidence="2">The sequence shown here is derived from an EMBL/GenBank/DDBJ whole genome shotgun (WGS) entry which is preliminary data.</text>
</comment>
<organism evidence="2 3">
    <name type="scientific">Candidatus Scatenecus faecavium</name>
    <dbReference type="NCBI Taxonomy" id="2840915"/>
    <lineage>
        <taxon>Bacteria</taxon>
        <taxon>Candidatus Scatenecus</taxon>
    </lineage>
</organism>
<evidence type="ECO:0000259" key="1">
    <source>
        <dbReference type="PROSITE" id="PS51832"/>
    </source>
</evidence>
<dbReference type="InterPro" id="IPR006675">
    <property type="entry name" value="HDIG_dom"/>
</dbReference>
<feature type="domain" description="HD-GYP" evidence="1">
    <location>
        <begin position="60"/>
        <end position="256"/>
    </location>
</feature>
<dbReference type="InterPro" id="IPR003607">
    <property type="entry name" value="HD/PDEase_dom"/>
</dbReference>
<name>A0A9D1FVN1_9BACT</name>
<dbReference type="NCBIfam" id="TIGR00277">
    <property type="entry name" value="HDIG"/>
    <property type="match status" value="1"/>
</dbReference>
<dbReference type="CDD" id="cd00077">
    <property type="entry name" value="HDc"/>
    <property type="match status" value="1"/>
</dbReference>
<reference evidence="2" key="1">
    <citation type="submission" date="2020-10" db="EMBL/GenBank/DDBJ databases">
        <authorList>
            <person name="Gilroy R."/>
        </authorList>
    </citation>
    <scope>NUCLEOTIDE SEQUENCE</scope>
    <source>
        <strain evidence="2">CHK152-2994</strain>
    </source>
</reference>
<protein>
    <submittedName>
        <fullName evidence="2">HD domain-containing protein</fullName>
    </submittedName>
</protein>
<evidence type="ECO:0000313" key="3">
    <source>
        <dbReference type="Proteomes" id="UP000824139"/>
    </source>
</evidence>
<dbReference type="Pfam" id="PF13487">
    <property type="entry name" value="HD_5"/>
    <property type="match status" value="1"/>
</dbReference>
<dbReference type="PANTHER" id="PTHR43155:SF2">
    <property type="entry name" value="CYCLIC DI-GMP PHOSPHODIESTERASE PA4108"/>
    <property type="match status" value="1"/>
</dbReference>
<sequence length="256" mass="28635">MGIDFNPCLNVHGLNLNVRSQIASPAFASQTPPDRFESQNPARFTNEAVLTKLINANPKIISILQSVNAPCKLNMKDLETLLQNHCSDVQKIALGISANLPFSLKAKVNEKALSDAAYLHDIGKVLIPPEILNKNAKLDETETKIMHKHSELGYELLKNTNLDKTTLNLIRNHHQNAKKSGYPFVNNDFRADLNLQILTMADKYSALTEKRSYKEAFTPKEALTIIYQDVKDGKLHPFVFKALVNYANSRQPVEAA</sequence>
<dbReference type="InterPro" id="IPR037522">
    <property type="entry name" value="HD_GYP_dom"/>
</dbReference>
<dbReference type="Gene3D" id="1.10.3210.10">
    <property type="entry name" value="Hypothetical protein af1432"/>
    <property type="match status" value="1"/>
</dbReference>
<dbReference type="EMBL" id="DVJO01000101">
    <property type="protein sequence ID" value="HIS82887.1"/>
    <property type="molecule type" value="Genomic_DNA"/>
</dbReference>
<evidence type="ECO:0000313" key="2">
    <source>
        <dbReference type="EMBL" id="HIS82887.1"/>
    </source>
</evidence>
<dbReference type="PANTHER" id="PTHR43155">
    <property type="entry name" value="CYCLIC DI-GMP PHOSPHODIESTERASE PA4108-RELATED"/>
    <property type="match status" value="1"/>
</dbReference>
<dbReference type="SUPFAM" id="SSF109604">
    <property type="entry name" value="HD-domain/PDEase-like"/>
    <property type="match status" value="1"/>
</dbReference>
<dbReference type="SMART" id="SM00471">
    <property type="entry name" value="HDc"/>
    <property type="match status" value="1"/>
</dbReference>
<proteinExistence type="predicted"/>
<gene>
    <name evidence="2" type="ORF">IAD41_04700</name>
</gene>
<dbReference type="Proteomes" id="UP000824139">
    <property type="component" value="Unassembled WGS sequence"/>
</dbReference>
<accession>A0A9D1FVN1</accession>
<dbReference type="PROSITE" id="PS51832">
    <property type="entry name" value="HD_GYP"/>
    <property type="match status" value="1"/>
</dbReference>